<sequence length="248" mass="28366">MFKFRAAGHSTGYLLSFYISTDMKNSTYRVMAFDQAHLGLSREYLVKGFDAEYVNFYYDYMQRVAILLGATPEEAKKQMKESLLFEMKLAAASLPKEERRNASKLYNPMRLRDMDDLLPGVNFTNYVNKILTKDIIQVDEDERVIVGTPIYLRRLADILKKEPKRIVANYLLGRIAREGFFLLNKAAREISLSYRKNLTGTQADTPRWKKCVGASGTLGSVLGHLYMQIQHAGYGQVHQKGVQENSAR</sequence>
<keyword evidence="4" id="KW-1185">Reference proteome</keyword>
<dbReference type="Gene3D" id="1.10.1380.10">
    <property type="entry name" value="Neutral endopeptidase , domain2"/>
    <property type="match status" value="1"/>
</dbReference>
<reference evidence="4" key="1">
    <citation type="submission" date="2021-01" db="EMBL/GenBank/DDBJ databases">
        <title>Caligus Genome Assembly.</title>
        <authorList>
            <person name="Gallardo-Escarate C."/>
        </authorList>
    </citation>
    <scope>NUCLEOTIDE SEQUENCE [LARGE SCALE GENOMIC DNA]</scope>
</reference>
<feature type="non-terminal residue" evidence="3">
    <location>
        <position position="248"/>
    </location>
</feature>
<dbReference type="Proteomes" id="UP000595437">
    <property type="component" value="Chromosome 12"/>
</dbReference>
<dbReference type="PANTHER" id="PTHR11733">
    <property type="entry name" value="ZINC METALLOPROTEASE FAMILY M13 NEPRILYSIN-RELATED"/>
    <property type="match status" value="1"/>
</dbReference>
<comment type="similarity">
    <text evidence="1">Belongs to the peptidase M13 family.</text>
</comment>
<dbReference type="PROSITE" id="PS51885">
    <property type="entry name" value="NEPRILYSIN"/>
    <property type="match status" value="1"/>
</dbReference>
<dbReference type="GO" id="GO:0004222">
    <property type="term" value="F:metalloendopeptidase activity"/>
    <property type="evidence" value="ECO:0007669"/>
    <property type="project" value="InterPro"/>
</dbReference>
<accession>A0A7T8GUB8</accession>
<dbReference type="InterPro" id="IPR042089">
    <property type="entry name" value="Peptidase_M13_dom_2"/>
</dbReference>
<dbReference type="AlphaFoldDB" id="A0A7T8GUB8"/>
<evidence type="ECO:0000259" key="2">
    <source>
        <dbReference type="Pfam" id="PF05649"/>
    </source>
</evidence>
<evidence type="ECO:0000313" key="3">
    <source>
        <dbReference type="EMBL" id="QQP37726.1"/>
    </source>
</evidence>
<dbReference type="PANTHER" id="PTHR11733:SF224">
    <property type="entry name" value="NEPRILYSIN-2"/>
    <property type="match status" value="1"/>
</dbReference>
<dbReference type="Pfam" id="PF05649">
    <property type="entry name" value="Peptidase_M13_N"/>
    <property type="match status" value="1"/>
</dbReference>
<gene>
    <name evidence="3" type="ORF">FKW44_018103</name>
</gene>
<evidence type="ECO:0000313" key="4">
    <source>
        <dbReference type="Proteomes" id="UP000595437"/>
    </source>
</evidence>
<name>A0A7T8GUB8_CALRO</name>
<dbReference type="SUPFAM" id="SSF55486">
    <property type="entry name" value="Metalloproteases ('zincins'), catalytic domain"/>
    <property type="match status" value="1"/>
</dbReference>
<dbReference type="GO" id="GO:0005886">
    <property type="term" value="C:plasma membrane"/>
    <property type="evidence" value="ECO:0007669"/>
    <property type="project" value="TreeGrafter"/>
</dbReference>
<dbReference type="InterPro" id="IPR000718">
    <property type="entry name" value="Peptidase_M13"/>
</dbReference>
<evidence type="ECO:0000256" key="1">
    <source>
        <dbReference type="ARBA" id="ARBA00007357"/>
    </source>
</evidence>
<dbReference type="EMBL" id="CP045901">
    <property type="protein sequence ID" value="QQP37726.1"/>
    <property type="molecule type" value="Genomic_DNA"/>
</dbReference>
<feature type="domain" description="Peptidase M13 N-terminal" evidence="2">
    <location>
        <begin position="10"/>
        <end position="228"/>
    </location>
</feature>
<dbReference type="InterPro" id="IPR008753">
    <property type="entry name" value="Peptidase_M13_N"/>
</dbReference>
<dbReference type="OrthoDB" id="6475849at2759"/>
<organism evidence="3 4">
    <name type="scientific">Caligus rogercresseyi</name>
    <name type="common">Sea louse</name>
    <dbReference type="NCBI Taxonomy" id="217165"/>
    <lineage>
        <taxon>Eukaryota</taxon>
        <taxon>Metazoa</taxon>
        <taxon>Ecdysozoa</taxon>
        <taxon>Arthropoda</taxon>
        <taxon>Crustacea</taxon>
        <taxon>Multicrustacea</taxon>
        <taxon>Hexanauplia</taxon>
        <taxon>Copepoda</taxon>
        <taxon>Siphonostomatoida</taxon>
        <taxon>Caligidae</taxon>
        <taxon>Caligus</taxon>
    </lineage>
</organism>
<dbReference type="GO" id="GO:0016485">
    <property type="term" value="P:protein processing"/>
    <property type="evidence" value="ECO:0007669"/>
    <property type="project" value="TreeGrafter"/>
</dbReference>
<proteinExistence type="inferred from homology"/>
<protein>
    <recommendedName>
        <fullName evidence="2">Peptidase M13 N-terminal domain-containing protein</fullName>
    </recommendedName>
</protein>